<organism evidence="2 3">
    <name type="scientific">Fusarium kuroshium</name>
    <dbReference type="NCBI Taxonomy" id="2010991"/>
    <lineage>
        <taxon>Eukaryota</taxon>
        <taxon>Fungi</taxon>
        <taxon>Dikarya</taxon>
        <taxon>Ascomycota</taxon>
        <taxon>Pezizomycotina</taxon>
        <taxon>Sordariomycetes</taxon>
        <taxon>Hypocreomycetidae</taxon>
        <taxon>Hypocreales</taxon>
        <taxon>Nectriaceae</taxon>
        <taxon>Fusarium</taxon>
        <taxon>Fusarium solani species complex</taxon>
    </lineage>
</organism>
<proteinExistence type="predicted"/>
<gene>
    <name evidence="2" type="ORF">CDV36_008375</name>
</gene>
<dbReference type="OrthoDB" id="5106219at2759"/>
<evidence type="ECO:0000313" key="2">
    <source>
        <dbReference type="EMBL" id="RMJ12001.1"/>
    </source>
</evidence>
<evidence type="ECO:0000256" key="1">
    <source>
        <dbReference type="SAM" id="MobiDB-lite"/>
    </source>
</evidence>
<dbReference type="AlphaFoldDB" id="A0A3M2S387"/>
<feature type="compositionally biased region" description="Polar residues" evidence="1">
    <location>
        <begin position="49"/>
        <end position="68"/>
    </location>
</feature>
<evidence type="ECO:0000313" key="3">
    <source>
        <dbReference type="Proteomes" id="UP000277212"/>
    </source>
</evidence>
<comment type="caution">
    <text evidence="2">The sequence shown here is derived from an EMBL/GenBank/DDBJ whole genome shotgun (WGS) entry which is preliminary data.</text>
</comment>
<feature type="region of interest" description="Disordered" evidence="1">
    <location>
        <begin position="106"/>
        <end position="158"/>
    </location>
</feature>
<feature type="region of interest" description="Disordered" evidence="1">
    <location>
        <begin position="39"/>
        <end position="68"/>
    </location>
</feature>
<dbReference type="Proteomes" id="UP000277212">
    <property type="component" value="Unassembled WGS sequence"/>
</dbReference>
<protein>
    <submittedName>
        <fullName evidence="2">Uncharacterized protein</fullName>
    </submittedName>
</protein>
<reference evidence="2 3" key="1">
    <citation type="submission" date="2017-06" db="EMBL/GenBank/DDBJ databases">
        <title>Comparative genomic analysis of Ambrosia Fusariam Clade fungi.</title>
        <authorList>
            <person name="Stajich J.E."/>
            <person name="Carrillo J."/>
            <person name="Kijimoto T."/>
            <person name="Eskalen A."/>
            <person name="O'Donnell K."/>
            <person name="Kasson M."/>
        </authorList>
    </citation>
    <scope>NUCLEOTIDE SEQUENCE [LARGE SCALE GENOMIC DNA]</scope>
    <source>
        <strain evidence="2">UCR3666</strain>
    </source>
</reference>
<sequence>MSSFGPPIFVMETIQEEPEDFGSSSPMSSDIEESAIIADAGPLVVRNPDTYSDSDASGETVEQSSTDNMSLGELQECSDFLGNEFLGQRDPDAQSEASTVILADSEANSSTAGTQDAVISDSPLLSPIIKNEPDSDSDEENHFALTPSPPPNTPESTTAPYHTVIESQVSPCRPDECMACQEGRRIDFFGYCGPCAFKAGRWRLCSLCQRLLPSVGWRGMCFDCVPMTKGERDHIWPPNAESIGELLGHTQMHTCLRCGNDKPFEKTCEVCWGPQPEEWDGPIIHESNGILDPD</sequence>
<name>A0A3M2S387_9HYPO</name>
<accession>A0A3M2S387</accession>
<dbReference type="EMBL" id="NKUJ01000150">
    <property type="protein sequence ID" value="RMJ12001.1"/>
    <property type="molecule type" value="Genomic_DNA"/>
</dbReference>
<keyword evidence="3" id="KW-1185">Reference proteome</keyword>